<dbReference type="InterPro" id="IPR055170">
    <property type="entry name" value="GFO_IDH_MocA-like_dom"/>
</dbReference>
<dbReference type="SUPFAM" id="SSF51735">
    <property type="entry name" value="NAD(P)-binding Rossmann-fold domains"/>
    <property type="match status" value="1"/>
</dbReference>
<evidence type="ECO:0000256" key="1">
    <source>
        <dbReference type="ARBA" id="ARBA00023002"/>
    </source>
</evidence>
<dbReference type="InterPro" id="IPR000683">
    <property type="entry name" value="Gfo/Idh/MocA-like_OxRdtase_N"/>
</dbReference>
<keyword evidence="6" id="KW-1185">Reference proteome</keyword>
<name>A0ABM7PR36_SINCY</name>
<feature type="domain" description="GFO/IDH/MocA-like oxidoreductase" evidence="4">
    <location>
        <begin position="136"/>
        <end position="270"/>
    </location>
</feature>
<dbReference type="Gene3D" id="3.30.360.10">
    <property type="entry name" value="Dihydrodipicolinate Reductase, domain 2"/>
    <property type="match status" value="1"/>
</dbReference>
<keyword evidence="1" id="KW-0560">Oxidoreductase</keyword>
<evidence type="ECO:0000259" key="4">
    <source>
        <dbReference type="Pfam" id="PF22725"/>
    </source>
</evidence>
<evidence type="ECO:0000259" key="3">
    <source>
        <dbReference type="Pfam" id="PF01408"/>
    </source>
</evidence>
<evidence type="ECO:0000256" key="2">
    <source>
        <dbReference type="ARBA" id="ARBA00023027"/>
    </source>
</evidence>
<gene>
    <name evidence="5" type="ORF">SCMU_04930</name>
</gene>
<protein>
    <submittedName>
        <fullName evidence="5">Oxidoreductase</fullName>
    </submittedName>
</protein>
<dbReference type="PANTHER" id="PTHR43818">
    <property type="entry name" value="BCDNA.GH03377"/>
    <property type="match status" value="1"/>
</dbReference>
<feature type="domain" description="Gfo/Idh/MocA-like oxidoreductase N-terminal" evidence="3">
    <location>
        <begin position="9"/>
        <end position="125"/>
    </location>
</feature>
<dbReference type="RefSeq" id="WP_229231393.1">
    <property type="nucleotide sequence ID" value="NZ_AP024525.1"/>
</dbReference>
<dbReference type="InterPro" id="IPR036291">
    <property type="entry name" value="NAD(P)-bd_dom_sf"/>
</dbReference>
<evidence type="ECO:0000313" key="6">
    <source>
        <dbReference type="Proteomes" id="UP001319861"/>
    </source>
</evidence>
<dbReference type="Proteomes" id="UP001319861">
    <property type="component" value="Chromosome"/>
</dbReference>
<evidence type="ECO:0000313" key="5">
    <source>
        <dbReference type="EMBL" id="BCT74651.1"/>
    </source>
</evidence>
<dbReference type="SUPFAM" id="SSF55347">
    <property type="entry name" value="Glyceraldehyde-3-phosphate dehydrogenase-like, C-terminal domain"/>
    <property type="match status" value="1"/>
</dbReference>
<dbReference type="EMBL" id="AP024525">
    <property type="protein sequence ID" value="BCT74651.1"/>
    <property type="molecule type" value="Genomic_DNA"/>
</dbReference>
<reference evidence="5 6" key="1">
    <citation type="journal article" date="2021" name="J. Biosci. Bioeng.">
        <title>Identification and characterization of a chc gene cluster responsible for the aromatization pathway of cyclohexanecarboxylate degradation in Sinomonas cyclohexanicum ATCC 51369.</title>
        <authorList>
            <person name="Yamamoto T."/>
            <person name="Hasegawa Y."/>
            <person name="Lau P.C.K."/>
            <person name="Iwaki H."/>
        </authorList>
    </citation>
    <scope>NUCLEOTIDE SEQUENCE [LARGE SCALE GENOMIC DNA]</scope>
    <source>
        <strain evidence="5 6">ATCC 51369</strain>
    </source>
</reference>
<dbReference type="InterPro" id="IPR050463">
    <property type="entry name" value="Gfo/Idh/MocA_oxidrdct_glycsds"/>
</dbReference>
<dbReference type="Pfam" id="PF01408">
    <property type="entry name" value="GFO_IDH_MocA"/>
    <property type="match status" value="1"/>
</dbReference>
<accession>A0ABM7PR36</accession>
<dbReference type="Pfam" id="PF22725">
    <property type="entry name" value="GFO_IDH_MocA_C3"/>
    <property type="match status" value="1"/>
</dbReference>
<dbReference type="PANTHER" id="PTHR43818:SF11">
    <property type="entry name" value="BCDNA.GH03377"/>
    <property type="match status" value="1"/>
</dbReference>
<dbReference type="Gene3D" id="3.40.50.720">
    <property type="entry name" value="NAD(P)-binding Rossmann-like Domain"/>
    <property type="match status" value="1"/>
</dbReference>
<organism evidence="5 6">
    <name type="scientific">Sinomonas cyclohexanicum</name>
    <name type="common">Corynebacterium cyclohexanicum</name>
    <dbReference type="NCBI Taxonomy" id="322009"/>
    <lineage>
        <taxon>Bacteria</taxon>
        <taxon>Bacillati</taxon>
        <taxon>Actinomycetota</taxon>
        <taxon>Actinomycetes</taxon>
        <taxon>Micrococcales</taxon>
        <taxon>Micrococcaceae</taxon>
        <taxon>Sinomonas</taxon>
    </lineage>
</organism>
<keyword evidence="2" id="KW-0520">NAD</keyword>
<sequence>MGKPVGNPLRIGIIGCGKIVGQYLDSFRRLGDMRLVAVADLDAARAAQVAAEYGEGVRAVGVGELLAAEDVDLVLNLTIPAAHAEVALAAIAAGKHVYGEKPLAATTREARTVLDAARAAGVVVGCAPDTVLGTGIQTARKAIDDGLIGAPVAATATMVTPGHERWHPNPDFYYVPGGGPLLDMGPYYVTALVTLLGPVVSVTGAASHTRSERVIGSGPRAGERIPVTTDTHVTGVLTHESGALSTLVMSFDAVATHSANIEVHGSLGTLAVPDPNHFDGDTRVHRLGGHRWETLPVSAGYVDSGRGYGIADLAATLETEGPAAEPRAGGTLAFHVLDVMESLLESAHGGRAVAVGSRAERPSAVVLEDLAGAREGSLSA</sequence>
<proteinExistence type="predicted"/>